<sequence length="389" mass="41874">MNRWRYVLVLWVLLCLSGQIGLADQKATSNPDVFKIGAIYNLNGSQANLDIPSSQGALTAERLINAKGGIDGVKVDVIVKDGASDPETIRKVTEDLIANESVPVLIGLSDTDMVLPAAQVAAAHHIPFITSGATSPKLPEQVPDYLYLACFGDNAQGAMAAEYAYQNLSYHTCIVVYDTDMQYTTLLAQYFSERYTELGGTIVSQVPIHPKTNVSDVFSNLSSGNQPDFYYIAVGPEDAPGVIQTAHGQNKVPIIGGDSFDTKNLSNAVLDTDGDVYYTTHAYFGGENISSEIQNFKTDYISEYGTEPTPFAGLGYDAVMIAIRAAGNNDLGTDLREGINQIHDYSGVTGLISYVNGTAIPKKSVHLIYTDGLSLTQVDNNVPEKVPNP</sequence>
<comment type="caution">
    <text evidence="3">The sequence shown here is derived from an EMBL/GenBank/DDBJ whole genome shotgun (WGS) entry which is preliminary data.</text>
</comment>
<organism evidence="3 4">
    <name type="scientific">Methanospirillum lacunae</name>
    <dbReference type="NCBI Taxonomy" id="668570"/>
    <lineage>
        <taxon>Archaea</taxon>
        <taxon>Methanobacteriati</taxon>
        <taxon>Methanobacteriota</taxon>
        <taxon>Stenosarchaea group</taxon>
        <taxon>Methanomicrobia</taxon>
        <taxon>Methanomicrobiales</taxon>
        <taxon>Methanospirillaceae</taxon>
        <taxon>Methanospirillum</taxon>
    </lineage>
</organism>
<protein>
    <submittedName>
        <fullName evidence="3">ABC transporter substrate-binding protein</fullName>
    </submittedName>
</protein>
<dbReference type="Pfam" id="PF13458">
    <property type="entry name" value="Peripla_BP_6"/>
    <property type="match status" value="1"/>
</dbReference>
<evidence type="ECO:0000256" key="1">
    <source>
        <dbReference type="ARBA" id="ARBA00022729"/>
    </source>
</evidence>
<dbReference type="InterPro" id="IPR051010">
    <property type="entry name" value="BCAA_transport"/>
</dbReference>
<evidence type="ECO:0000259" key="2">
    <source>
        <dbReference type="Pfam" id="PF13458"/>
    </source>
</evidence>
<dbReference type="AlphaFoldDB" id="A0A2V2MRL2"/>
<evidence type="ECO:0000313" key="4">
    <source>
        <dbReference type="Proteomes" id="UP000245657"/>
    </source>
</evidence>
<dbReference type="CDD" id="cd06347">
    <property type="entry name" value="PBP1_ABC_LivK_ligand_binding-like"/>
    <property type="match status" value="1"/>
</dbReference>
<keyword evidence="4" id="KW-1185">Reference proteome</keyword>
<dbReference type="Gene3D" id="3.40.50.2300">
    <property type="match status" value="2"/>
</dbReference>
<dbReference type="Proteomes" id="UP000245657">
    <property type="component" value="Unassembled WGS sequence"/>
</dbReference>
<dbReference type="OrthoDB" id="147794at2157"/>
<evidence type="ECO:0000313" key="3">
    <source>
        <dbReference type="EMBL" id="PWR70874.1"/>
    </source>
</evidence>
<dbReference type="EMBL" id="QGMY01000009">
    <property type="protein sequence ID" value="PWR70874.1"/>
    <property type="molecule type" value="Genomic_DNA"/>
</dbReference>
<dbReference type="SUPFAM" id="SSF53822">
    <property type="entry name" value="Periplasmic binding protein-like I"/>
    <property type="match status" value="1"/>
</dbReference>
<dbReference type="InterPro" id="IPR028082">
    <property type="entry name" value="Peripla_BP_I"/>
</dbReference>
<accession>A0A2V2MRL2</accession>
<reference evidence="3 4" key="1">
    <citation type="submission" date="2018-05" db="EMBL/GenBank/DDBJ databases">
        <title>Draft genome of Methanospirillum lacunae Ki8-1.</title>
        <authorList>
            <person name="Dueholm M.S."/>
            <person name="Nielsen P.H."/>
            <person name="Bakmann L.F."/>
            <person name="Otzen D.E."/>
        </authorList>
    </citation>
    <scope>NUCLEOTIDE SEQUENCE [LARGE SCALE GENOMIC DNA]</scope>
    <source>
        <strain evidence="3 4">Ki8-1</strain>
    </source>
</reference>
<feature type="domain" description="Leucine-binding protein" evidence="2">
    <location>
        <begin position="35"/>
        <end position="354"/>
    </location>
</feature>
<name>A0A2V2MRL2_9EURY</name>
<keyword evidence="1" id="KW-0732">Signal</keyword>
<dbReference type="PANTHER" id="PTHR30483">
    <property type="entry name" value="LEUCINE-SPECIFIC-BINDING PROTEIN"/>
    <property type="match status" value="1"/>
</dbReference>
<dbReference type="InterPro" id="IPR028081">
    <property type="entry name" value="Leu-bd"/>
</dbReference>
<dbReference type="RefSeq" id="WP_109969368.1">
    <property type="nucleotide sequence ID" value="NZ_CP176093.1"/>
</dbReference>
<proteinExistence type="predicted"/>
<gene>
    <name evidence="3" type="ORF">DK846_12850</name>
</gene>
<dbReference type="GeneID" id="97547217"/>
<dbReference type="PANTHER" id="PTHR30483:SF6">
    <property type="entry name" value="PERIPLASMIC BINDING PROTEIN OF ABC TRANSPORTER FOR NATURAL AMINO ACIDS"/>
    <property type="match status" value="1"/>
</dbReference>